<dbReference type="PANTHER" id="PTHR34848:SF1">
    <property type="entry name" value="BIFUNCTIONAL ADENOSYLCOBALAMIN BIOSYNTHESIS PROTEIN COBU"/>
    <property type="match status" value="1"/>
</dbReference>
<evidence type="ECO:0000256" key="10">
    <source>
        <dbReference type="ARBA" id="ARBA00022573"/>
    </source>
</evidence>
<evidence type="ECO:0000256" key="1">
    <source>
        <dbReference type="ARBA" id="ARBA00000312"/>
    </source>
</evidence>
<keyword evidence="13" id="KW-0418">Kinase</keyword>
<dbReference type="OrthoDB" id="9788370at2"/>
<comment type="catalytic activity">
    <reaction evidence="1">
        <text>adenosylcob(III)inamide + ATP = adenosylcob(III)inamide phosphate + ADP + H(+)</text>
        <dbReference type="Rhea" id="RHEA:15769"/>
        <dbReference type="ChEBI" id="CHEBI:2480"/>
        <dbReference type="ChEBI" id="CHEBI:15378"/>
        <dbReference type="ChEBI" id="CHEBI:30616"/>
        <dbReference type="ChEBI" id="CHEBI:58502"/>
        <dbReference type="ChEBI" id="CHEBI:456216"/>
        <dbReference type="EC" id="2.7.1.156"/>
    </reaction>
</comment>
<evidence type="ECO:0000256" key="6">
    <source>
        <dbReference type="ARBA" id="ARBA00005159"/>
    </source>
</evidence>
<dbReference type="InterPro" id="IPR027417">
    <property type="entry name" value="P-loop_NTPase"/>
</dbReference>
<comment type="similarity">
    <text evidence="7">Belongs to the CobU/CobP family.</text>
</comment>
<name>A0A3G6J877_9CORY</name>
<dbReference type="GO" id="GO:0005525">
    <property type="term" value="F:GTP binding"/>
    <property type="evidence" value="ECO:0007669"/>
    <property type="project" value="UniProtKB-KW"/>
</dbReference>
<dbReference type="GO" id="GO:0009236">
    <property type="term" value="P:cobalamin biosynthetic process"/>
    <property type="evidence" value="ECO:0007669"/>
    <property type="project" value="UniProtKB-UniPathway"/>
</dbReference>
<comment type="pathway">
    <text evidence="6">Cofactor biosynthesis; adenosylcobalamin biosynthesis; adenosylcobalamin from cob(II)yrinate a,c-diamide: step 5/7.</text>
</comment>
<evidence type="ECO:0000256" key="2">
    <source>
        <dbReference type="ARBA" id="ARBA00000711"/>
    </source>
</evidence>
<feature type="active site" description="GMP-histidine intermediate" evidence="18">
    <location>
        <position position="52"/>
    </location>
</feature>
<dbReference type="GO" id="GO:0043752">
    <property type="term" value="F:adenosylcobinamide kinase activity"/>
    <property type="evidence" value="ECO:0007669"/>
    <property type="project" value="UniProtKB-EC"/>
</dbReference>
<dbReference type="Pfam" id="PF02283">
    <property type="entry name" value="CobU"/>
    <property type="match status" value="1"/>
</dbReference>
<comment type="function">
    <text evidence="4">Catalyzes ATP-dependent phosphorylation of adenosylcobinamide and addition of GMP to adenosylcobinamide phosphate.</text>
</comment>
<evidence type="ECO:0000256" key="14">
    <source>
        <dbReference type="ARBA" id="ARBA00022840"/>
    </source>
</evidence>
<keyword evidence="10" id="KW-0169">Cobalamin biosynthesis</keyword>
<dbReference type="Gene3D" id="3.40.50.300">
    <property type="entry name" value="P-loop containing nucleotide triphosphate hydrolases"/>
    <property type="match status" value="1"/>
</dbReference>
<accession>A0A3G6J877</accession>
<dbReference type="PANTHER" id="PTHR34848">
    <property type="match status" value="1"/>
</dbReference>
<evidence type="ECO:0000313" key="21">
    <source>
        <dbReference type="Proteomes" id="UP000269019"/>
    </source>
</evidence>
<keyword evidence="21" id="KW-1185">Reference proteome</keyword>
<dbReference type="GO" id="GO:0005524">
    <property type="term" value="F:ATP binding"/>
    <property type="evidence" value="ECO:0007669"/>
    <property type="project" value="UniProtKB-KW"/>
</dbReference>
<organism evidence="20 21">
    <name type="scientific">Corynebacterium choanae</name>
    <dbReference type="NCBI Taxonomy" id="1862358"/>
    <lineage>
        <taxon>Bacteria</taxon>
        <taxon>Bacillati</taxon>
        <taxon>Actinomycetota</taxon>
        <taxon>Actinomycetes</taxon>
        <taxon>Mycobacteriales</taxon>
        <taxon>Corynebacteriaceae</taxon>
        <taxon>Corynebacterium</taxon>
    </lineage>
</organism>
<evidence type="ECO:0000256" key="9">
    <source>
        <dbReference type="ARBA" id="ARBA00012523"/>
    </source>
</evidence>
<dbReference type="EMBL" id="CP033896">
    <property type="protein sequence ID" value="AZA13983.1"/>
    <property type="molecule type" value="Genomic_DNA"/>
</dbReference>
<evidence type="ECO:0000256" key="12">
    <source>
        <dbReference type="ARBA" id="ARBA00022741"/>
    </source>
</evidence>
<evidence type="ECO:0000313" key="20">
    <source>
        <dbReference type="EMBL" id="AZA13983.1"/>
    </source>
</evidence>
<dbReference type="RefSeq" id="WP_123928801.1">
    <property type="nucleotide sequence ID" value="NZ_CP033896.1"/>
</dbReference>
<evidence type="ECO:0000256" key="5">
    <source>
        <dbReference type="ARBA" id="ARBA00004692"/>
    </source>
</evidence>
<reference evidence="20 21" key="1">
    <citation type="submission" date="2018-11" db="EMBL/GenBank/DDBJ databases">
        <authorList>
            <person name="Kleinhagauer T."/>
            <person name="Glaeser S.P."/>
            <person name="Spergser J."/>
            <person name="Ruckert C."/>
            <person name="Kaempfer P."/>
            <person name="Busse H.-J."/>
        </authorList>
    </citation>
    <scope>NUCLEOTIDE SEQUENCE [LARGE SCALE GENOMIC DNA]</scope>
    <source>
        <strain evidence="20 21">200CH</strain>
    </source>
</reference>
<dbReference type="GO" id="GO:0008820">
    <property type="term" value="F:cobinamide phosphate guanylyltransferase activity"/>
    <property type="evidence" value="ECO:0007669"/>
    <property type="project" value="UniProtKB-EC"/>
</dbReference>
<feature type="binding site" evidence="19">
    <location>
        <begin position="34"/>
        <end position="36"/>
    </location>
    <ligand>
        <name>GTP</name>
        <dbReference type="ChEBI" id="CHEBI:37565"/>
    </ligand>
</feature>
<evidence type="ECO:0000256" key="17">
    <source>
        <dbReference type="ARBA" id="ARBA00030571"/>
    </source>
</evidence>
<keyword evidence="12 19" id="KW-0547">Nucleotide-binding</keyword>
<dbReference type="EC" id="2.7.1.156" evidence="8"/>
<proteinExistence type="inferred from homology"/>
<feature type="binding site" evidence="19">
    <location>
        <begin position="9"/>
        <end position="16"/>
    </location>
    <ligand>
        <name>GTP</name>
        <dbReference type="ChEBI" id="CHEBI:37565"/>
    </ligand>
</feature>
<evidence type="ECO:0000256" key="18">
    <source>
        <dbReference type="PIRSR" id="PIRSR006135-1"/>
    </source>
</evidence>
<evidence type="ECO:0000256" key="11">
    <source>
        <dbReference type="ARBA" id="ARBA00022679"/>
    </source>
</evidence>
<evidence type="ECO:0000256" key="19">
    <source>
        <dbReference type="PIRSR" id="PIRSR006135-2"/>
    </source>
</evidence>
<comment type="pathway">
    <text evidence="5">Cofactor biosynthesis; adenosylcobalamin biosynthesis; adenosylcobalamin from cob(II)yrinate a,c-diamide: step 6/7.</text>
</comment>
<comment type="catalytic activity">
    <reaction evidence="3">
        <text>adenosylcob(III)inamide + GTP = adenosylcob(III)inamide phosphate + GDP + H(+)</text>
        <dbReference type="Rhea" id="RHEA:15765"/>
        <dbReference type="ChEBI" id="CHEBI:2480"/>
        <dbReference type="ChEBI" id="CHEBI:15378"/>
        <dbReference type="ChEBI" id="CHEBI:37565"/>
        <dbReference type="ChEBI" id="CHEBI:58189"/>
        <dbReference type="ChEBI" id="CHEBI:58502"/>
        <dbReference type="EC" id="2.7.1.156"/>
    </reaction>
</comment>
<keyword evidence="11 20" id="KW-0808">Transferase</keyword>
<dbReference type="CDD" id="cd00544">
    <property type="entry name" value="CobU"/>
    <property type="match status" value="1"/>
</dbReference>
<evidence type="ECO:0000256" key="4">
    <source>
        <dbReference type="ARBA" id="ARBA00003889"/>
    </source>
</evidence>
<evidence type="ECO:0000256" key="8">
    <source>
        <dbReference type="ARBA" id="ARBA00012016"/>
    </source>
</evidence>
<dbReference type="SUPFAM" id="SSF52540">
    <property type="entry name" value="P-loop containing nucleoside triphosphate hydrolases"/>
    <property type="match status" value="1"/>
</dbReference>
<evidence type="ECO:0000256" key="16">
    <source>
        <dbReference type="ARBA" id="ARBA00029570"/>
    </source>
</evidence>
<dbReference type="UniPathway" id="UPA00148">
    <property type="reaction ID" value="UER00236"/>
</dbReference>
<sequence>MSRIHLVLGGARSGKSAFAERLIPDDAAAVTYVATARPLVDDTEFAERIAAHQQRRPSQWRTVDDVDLSEVMADLPAGDVLVDDLGTWMTYQCDINHAWDGDVAAVRHTIDQLVARLADIAADSRDDLLIFVSPEVGLAIIPEHRSGRILRDLLGELNARIAAVADQVDLIVAGCQLSLKS</sequence>
<keyword evidence="15 19" id="KW-0342">GTP-binding</keyword>
<feature type="binding site" evidence="19">
    <location>
        <position position="83"/>
    </location>
    <ligand>
        <name>GTP</name>
        <dbReference type="ChEBI" id="CHEBI:37565"/>
    </ligand>
</feature>
<dbReference type="KEGG" id="ccho:CCHOA_07955"/>
<dbReference type="InterPro" id="IPR003203">
    <property type="entry name" value="CobU/CobP"/>
</dbReference>
<evidence type="ECO:0000256" key="13">
    <source>
        <dbReference type="ARBA" id="ARBA00022777"/>
    </source>
</evidence>
<dbReference type="PIRSF" id="PIRSF006135">
    <property type="entry name" value="CobU"/>
    <property type="match status" value="1"/>
</dbReference>
<protein>
    <recommendedName>
        <fullName evidence="16">Adenosylcobinamide kinase</fullName>
        <ecNumber evidence="8">2.7.1.156</ecNumber>
        <ecNumber evidence="9">2.7.7.62</ecNumber>
    </recommendedName>
    <alternativeName>
        <fullName evidence="17">Adenosylcobinamide-phosphate guanylyltransferase</fullName>
    </alternativeName>
</protein>
<evidence type="ECO:0000256" key="7">
    <source>
        <dbReference type="ARBA" id="ARBA00007490"/>
    </source>
</evidence>
<keyword evidence="14" id="KW-0067">ATP-binding</keyword>
<gene>
    <name evidence="20" type="primary">cobP</name>
    <name evidence="20" type="ORF">CCHOA_07955</name>
</gene>
<dbReference type="AlphaFoldDB" id="A0A3G6J877"/>
<comment type="catalytic activity">
    <reaction evidence="2">
        <text>adenosylcob(III)inamide phosphate + GTP + H(+) = adenosylcob(III)inamide-GDP + diphosphate</text>
        <dbReference type="Rhea" id="RHEA:22712"/>
        <dbReference type="ChEBI" id="CHEBI:15378"/>
        <dbReference type="ChEBI" id="CHEBI:33019"/>
        <dbReference type="ChEBI" id="CHEBI:37565"/>
        <dbReference type="ChEBI" id="CHEBI:58502"/>
        <dbReference type="ChEBI" id="CHEBI:60487"/>
        <dbReference type="EC" id="2.7.7.62"/>
    </reaction>
</comment>
<dbReference type="Proteomes" id="UP000269019">
    <property type="component" value="Chromosome"/>
</dbReference>
<evidence type="ECO:0000256" key="3">
    <source>
        <dbReference type="ARBA" id="ARBA00001522"/>
    </source>
</evidence>
<evidence type="ECO:0000256" key="15">
    <source>
        <dbReference type="ARBA" id="ARBA00023134"/>
    </source>
</evidence>
<dbReference type="EC" id="2.7.7.62" evidence="9"/>